<dbReference type="EMBL" id="JAVFHQ010000010">
    <property type="protein sequence ID" value="KAK4547785.1"/>
    <property type="molecule type" value="Genomic_DNA"/>
</dbReference>
<sequence>MTKLADLARSLGGIELSTAPDKTTRYHTILLKYPVLELLPVGVAQPHLEPPALLQRRVAPPKESDMAGIHDTTFFARLEIQPRNPFALTPVKDSHAGLLAAIDAASTMVGTTTLEMVSYFAPNGGHRVHRIRLVSRLQAATTTPQDFELTDQELNELLKHKYRAWIRLLNSIVRRISARAYYHVRERLVEACGEKVAASEEAAWIGLWQTRPPRSIQTLLRARLCPEQSGFESNLGDGTGSVLITPPCGHQSMLRKISLVALTAKGCRTFECPACGERVLQPEDDNELGLRNVCLRAQAFVENYSAWTDLDEGITVEQQQIKLPALAVMCAISGALASMKLPILISPPELSFIGLRETSLVFAEIEETFGEGQWTVTGTPKEIFDGLVGLARNAIPKHLDVEPTSEDALPPGWTQNMERWFHRACFLVGERGCEMDDPQHAGLHLHDGDLYCGVLDADEYDNAMQDERLDDDDRRVTSMDELTKLLNGSKLDEE</sequence>
<dbReference type="Proteomes" id="UP001324427">
    <property type="component" value="Unassembled WGS sequence"/>
</dbReference>
<evidence type="ECO:0000313" key="1">
    <source>
        <dbReference type="EMBL" id="KAK4547785.1"/>
    </source>
</evidence>
<organism evidence="1 2">
    <name type="scientific">Oleoguttula mirabilis</name>
    <dbReference type="NCBI Taxonomy" id="1507867"/>
    <lineage>
        <taxon>Eukaryota</taxon>
        <taxon>Fungi</taxon>
        <taxon>Dikarya</taxon>
        <taxon>Ascomycota</taxon>
        <taxon>Pezizomycotina</taxon>
        <taxon>Dothideomycetes</taxon>
        <taxon>Dothideomycetidae</taxon>
        <taxon>Mycosphaerellales</taxon>
        <taxon>Teratosphaeriaceae</taxon>
        <taxon>Oleoguttula</taxon>
    </lineage>
</organism>
<gene>
    <name evidence="1" type="ORF">LTR36_000743</name>
</gene>
<proteinExistence type="predicted"/>
<dbReference type="AlphaFoldDB" id="A0AAV9JRY6"/>
<reference evidence="1 2" key="1">
    <citation type="submission" date="2021-11" db="EMBL/GenBank/DDBJ databases">
        <title>Black yeast isolated from Biological Soil Crust.</title>
        <authorList>
            <person name="Kurbessoian T."/>
        </authorList>
    </citation>
    <scope>NUCLEOTIDE SEQUENCE [LARGE SCALE GENOMIC DNA]</scope>
    <source>
        <strain evidence="1 2">CCFEE 5522</strain>
    </source>
</reference>
<evidence type="ECO:0000313" key="2">
    <source>
        <dbReference type="Proteomes" id="UP001324427"/>
    </source>
</evidence>
<name>A0AAV9JRY6_9PEZI</name>
<protein>
    <submittedName>
        <fullName evidence="1">Uncharacterized protein</fullName>
    </submittedName>
</protein>
<accession>A0AAV9JRY6</accession>
<keyword evidence="2" id="KW-1185">Reference proteome</keyword>
<comment type="caution">
    <text evidence="1">The sequence shown here is derived from an EMBL/GenBank/DDBJ whole genome shotgun (WGS) entry which is preliminary data.</text>
</comment>